<organism evidence="6 7">
    <name type="scientific">Cystoisospora suis</name>
    <dbReference type="NCBI Taxonomy" id="483139"/>
    <lineage>
        <taxon>Eukaryota</taxon>
        <taxon>Sar</taxon>
        <taxon>Alveolata</taxon>
        <taxon>Apicomplexa</taxon>
        <taxon>Conoidasida</taxon>
        <taxon>Coccidia</taxon>
        <taxon>Eucoccidiorida</taxon>
        <taxon>Eimeriorina</taxon>
        <taxon>Sarcocystidae</taxon>
        <taxon>Cystoisospora</taxon>
    </lineage>
</organism>
<feature type="region of interest" description="Disordered" evidence="4">
    <location>
        <begin position="1772"/>
        <end position="1874"/>
    </location>
</feature>
<dbReference type="PANTHER" id="PTHR45738:SF5">
    <property type="entry name" value="POLYPHOSPHOINOSITIDE PHOSPHATASE"/>
    <property type="match status" value="1"/>
</dbReference>
<feature type="region of interest" description="Disordered" evidence="4">
    <location>
        <begin position="1135"/>
        <end position="1232"/>
    </location>
</feature>
<feature type="compositionally biased region" description="Basic and acidic residues" evidence="4">
    <location>
        <begin position="1368"/>
        <end position="1383"/>
    </location>
</feature>
<feature type="compositionally biased region" description="Polar residues" evidence="4">
    <location>
        <begin position="498"/>
        <end position="507"/>
    </location>
</feature>
<dbReference type="GO" id="GO:0046856">
    <property type="term" value="P:phosphatidylinositol dephosphorylation"/>
    <property type="evidence" value="ECO:0007669"/>
    <property type="project" value="InterPro"/>
</dbReference>
<feature type="compositionally biased region" description="Basic and acidic residues" evidence="4">
    <location>
        <begin position="682"/>
        <end position="700"/>
    </location>
</feature>
<dbReference type="VEuPathDB" id="ToxoDB:CSUI_002896"/>
<evidence type="ECO:0000256" key="1">
    <source>
        <dbReference type="ARBA" id="ARBA00004308"/>
    </source>
</evidence>
<feature type="compositionally biased region" description="Polar residues" evidence="4">
    <location>
        <begin position="1352"/>
        <end position="1366"/>
    </location>
</feature>
<feature type="compositionally biased region" description="Polar residues" evidence="4">
    <location>
        <begin position="1651"/>
        <end position="1664"/>
    </location>
</feature>
<feature type="region of interest" description="Disordered" evidence="4">
    <location>
        <begin position="2092"/>
        <end position="2117"/>
    </location>
</feature>
<name>A0A2C6KSA7_9APIC</name>
<feature type="region of interest" description="Disordered" evidence="4">
    <location>
        <begin position="891"/>
        <end position="1036"/>
    </location>
</feature>
<feature type="compositionally biased region" description="Basic and acidic residues" evidence="4">
    <location>
        <begin position="960"/>
        <end position="978"/>
    </location>
</feature>
<feature type="region of interest" description="Disordered" evidence="4">
    <location>
        <begin position="1651"/>
        <end position="1698"/>
    </location>
</feature>
<feature type="compositionally biased region" description="Basic and acidic residues" evidence="4">
    <location>
        <begin position="153"/>
        <end position="164"/>
    </location>
</feature>
<feature type="compositionally biased region" description="Polar residues" evidence="4">
    <location>
        <begin position="2263"/>
        <end position="2272"/>
    </location>
</feature>
<feature type="region of interest" description="Disordered" evidence="4">
    <location>
        <begin position="131"/>
        <end position="188"/>
    </location>
</feature>
<feature type="compositionally biased region" description="Basic and acidic residues" evidence="4">
    <location>
        <begin position="2336"/>
        <end position="2354"/>
    </location>
</feature>
<feature type="compositionally biased region" description="Basic and acidic residues" evidence="4">
    <location>
        <begin position="999"/>
        <end position="1032"/>
    </location>
</feature>
<feature type="compositionally biased region" description="Basic and acidic residues" evidence="4">
    <location>
        <begin position="131"/>
        <end position="145"/>
    </location>
</feature>
<dbReference type="GeneID" id="94426306"/>
<feature type="compositionally biased region" description="Low complexity" evidence="4">
    <location>
        <begin position="1179"/>
        <end position="1191"/>
    </location>
</feature>
<feature type="compositionally biased region" description="Low complexity" evidence="4">
    <location>
        <begin position="1482"/>
        <end position="1506"/>
    </location>
</feature>
<feature type="region of interest" description="Disordered" evidence="4">
    <location>
        <begin position="294"/>
        <end position="313"/>
    </location>
</feature>
<evidence type="ECO:0000259" key="5">
    <source>
        <dbReference type="PROSITE" id="PS50275"/>
    </source>
</evidence>
<reference evidence="6 7" key="1">
    <citation type="journal article" date="2017" name="Int. J. Parasitol.">
        <title>The genome of the protozoan parasite Cystoisospora suis and a reverse vaccinology approach to identify vaccine candidates.</title>
        <authorList>
            <person name="Palmieri N."/>
            <person name="Shrestha A."/>
            <person name="Ruttkowski B."/>
            <person name="Beck T."/>
            <person name="Vogl C."/>
            <person name="Tomley F."/>
            <person name="Blake D.P."/>
            <person name="Joachim A."/>
        </authorList>
    </citation>
    <scope>NUCLEOTIDE SEQUENCE [LARGE SCALE GENOMIC DNA]</scope>
    <source>
        <strain evidence="6 7">Wien I</strain>
    </source>
</reference>
<feature type="compositionally biased region" description="Basic and acidic residues" evidence="4">
    <location>
        <begin position="707"/>
        <end position="726"/>
    </location>
</feature>
<dbReference type="InterPro" id="IPR002013">
    <property type="entry name" value="SAC_dom"/>
</dbReference>
<feature type="region of interest" description="Disordered" evidence="4">
    <location>
        <begin position="2023"/>
        <end position="2056"/>
    </location>
</feature>
<feature type="compositionally biased region" description="Basic and acidic residues" evidence="4">
    <location>
        <begin position="1667"/>
        <end position="1698"/>
    </location>
</feature>
<feature type="region of interest" description="Disordered" evidence="4">
    <location>
        <begin position="2262"/>
        <end position="2371"/>
    </location>
</feature>
<evidence type="ECO:0000313" key="7">
    <source>
        <dbReference type="Proteomes" id="UP000221165"/>
    </source>
</evidence>
<dbReference type="GO" id="GO:0012505">
    <property type="term" value="C:endomembrane system"/>
    <property type="evidence" value="ECO:0007669"/>
    <property type="project" value="UniProtKB-SubCell"/>
</dbReference>
<feature type="region of interest" description="Disordered" evidence="4">
    <location>
        <begin position="79"/>
        <end position="108"/>
    </location>
</feature>
<feature type="compositionally biased region" description="Acidic residues" evidence="4">
    <location>
        <begin position="1842"/>
        <end position="1852"/>
    </location>
</feature>
<feature type="region of interest" description="Disordered" evidence="4">
    <location>
        <begin position="667"/>
        <end position="734"/>
    </location>
</feature>
<comment type="subcellular location">
    <subcellularLocation>
        <location evidence="1">Endomembrane system</location>
    </subcellularLocation>
</comment>
<feature type="compositionally biased region" description="Basic and acidic residues" evidence="4">
    <location>
        <begin position="1135"/>
        <end position="1149"/>
    </location>
</feature>
<dbReference type="OrthoDB" id="333784at2759"/>
<feature type="compositionally biased region" description="Basic and acidic residues" evidence="4">
    <location>
        <begin position="1997"/>
        <end position="2006"/>
    </location>
</feature>
<feature type="compositionally biased region" description="Polar residues" evidence="4">
    <location>
        <begin position="931"/>
        <end position="944"/>
    </location>
</feature>
<feature type="compositionally biased region" description="Basic and acidic residues" evidence="4">
    <location>
        <begin position="1831"/>
        <end position="1841"/>
    </location>
</feature>
<feature type="compositionally biased region" description="Low complexity" evidence="4">
    <location>
        <begin position="2301"/>
        <end position="2313"/>
    </location>
</feature>
<feature type="region of interest" description="Disordered" evidence="4">
    <location>
        <begin position="396"/>
        <end position="416"/>
    </location>
</feature>
<feature type="region of interest" description="Disordered" evidence="4">
    <location>
        <begin position="1964"/>
        <end position="2006"/>
    </location>
</feature>
<sequence>MEASDGIRSFSVFNFPEQLVLLGAFAASPEECVCAGEDLGKAPIFPRGGALRQCACPGRITVIQKRRISQEELRAIAKKHSHPTNPPHQVPTSASSPSSRETPGMSPQHAVVIQPTAREHDLSVVADSLDHHGHLSPQENKDSSIRRTASLHRPTDEVPSRIDEEPTCPSATTTTTSPPAPSSSFSSLRIHQRCVPSWEVLSELHEELRRLSNEAMRQREQRRKEWMLRQKAGGAQGHSYGNRLTGVFSSASWGTYLNAFPERILTTRNLQDAGSDYSSEAAALERKLLGRDESLTLSASTPPGTTTGSKDVTRLRGGDTKSIGSCFSGCGVIGAIRFLLGYYLVVAAESERTASLGSIQQIKLSEKTTGIDSSSQRRYGKSSIEENTAEAELYLGGGGRKRSSMNSKDHHGGPNHGVYTLRHVNIIPLFSFGLPISPSEDSPDVPRNSSSNRSSSSVSLQPTEGIKTEDNHIRSLTSSQPNAKKETGPIVEGVPATALTTSSKEGQKSTLIDLPSFPYLPDGDCSRLLQWLDRLREQQESELQSSSSSSPHPLARRDSLSSLSSVDLSGEETSVPPPSCTVSFFPPFLGFGLRGVVNTAWGITSHQQRIWALQKQQEHLLDLEKKYQKIFLEVFCRPPTAFFYSYTADLTQPLQTHGLVAGLQRLKIPTNDDGDPTRGYTGRRDRTKQVKDQEIEERRARGAALSGDHKAEERVVTGKDNAEKGGGKGGSVSLQTKELHHSPIEMEWGHGEAYSTSGRKETLDECLDRQGEGVIRKEERKDDSLGKKEEMSAVPLELLRGKKSDAVFNLFLLEPFFIHQDSSQSNSAFSFFPVYCSTTSPSSCTAVSSSNVSPGLSPSCSCISSPDMSPWLLVLLQGRVVQRFFSVSRPRREKSRPRIAKDRRSEEETSSQKQETTVVALAAGTPLAPSDTASKSENSSSEQGLGQGEIEPSSSMKGSSDQRDPGTPKPSLDQKEGEENGEIVASQALLQDGNVKKGTQTEKRLQKGVEEREREEGVTATHSTKDRMRNERQGLSSPSSRAVFSLVVIARRLRLGAGARWYRRGLSLPALAASFAAGSLGTSDRPSLGSSLLSRMGSSFWWRNMIGLEGDVSIAANQVECEQILWRVQMDDVPHVEAPDGGRNKKEDLDASVPSGVVSSSSQKKEREEIRCDPSKNPSHASGSSSISQASTPLPSSGGQGERDRGASITGIEKNGGSRDVNGGKTNEKKEEVSVVYRPRLRFTGDLTSIVQVRGSVPIFWGHLPSASSFVPSLLQGTNPPFRLSSSLLDPQYTQSKAHFDFLHATYGCPILCLDLVRQEPPEQTEAKLSSAYRDALASVNLVYRHQQQHPQVFITPSSGMTSQSLRHPGDGRESRQYDERRNAHPAARSRVELTDGRIGDNQEEMFSAHHQVKNEGDSSGSVREYDLSSSLRHPSSPPPHESLLPPSTRNGFKTSDGRDLSFSSKNPEGKEIMIHGGDMQSASLDTGTTATSSGSSSSTHISANSLEASPSPDDLEESFSVSNLETSSQPLADHKRTRNPSSHLPHHESGTATPPRREWTVMRKLQRYTRKMLSSKHTAPGWAGCKAYGPSHGFQMPCLSAERTLCSHGGMLCLRCTYTRLGVASTHEFLPPTEKEADPAAEMALLRPQRSSAVAGETQTKMEPTQGRKENNITDKKENMFSTEQREDDGKKSVKNDLKNVDESFSSGNYSGGHGAAQPTPLPSCCCEILYEAFDWQHADQALGFDEALRRLFEVAGASLQLTGSLVCRDNSKGRRKQSRGGSRETRGQSSPISQSRSSPVSVTEEEDVSEARGADRNKGRTPDTSVISGRRDGEKRVEKSEEEDLEDRDDSDFHERRMHEGVEEQEEVKEVDKRDTIPDGWVQHLQHGILRVNCVDCLDRTNLAMLGLGVAALYVHLTALLRCKHPLKGDDRCWDFARESLEVESQVGERLPLDNWATTDLENSQAAGSKTIPSSVHTPDSSRDRGEPSSSSSHGSKEENSFNRDLERKLSRLSYASSFSSIDDTLSTSDEEETDDSHREGDSSREDGFSRSSRRSFSLSSRASSLSSLHLTSSACCWAPSSLHMTPPFSSSLYPSPSSPADPSRGCAGDGREVADRPPPFLSMLPLVLLQLVGEVWGEIGDTIALQYAGSPAMHAAAFSKADVVSTEGTAKGGTCDTKEKNSRQGLKNGRLWKAEKRNNLVVAVERYLSNRLSDAEKQRGLDLFLGYFRPYTTSTDLWSIDLYDPLTCYSNPPSLCPSRTPGTTLSSAVDHSHSSSGSGGHTSSSSTRGGPVHPAVRTLSSSSLPTASPTTPLPPLLGTGITVAGTSSAGEPSEGRRASETPGEDRRRSTHESVGGMKTTTDGDGVFQGNSSSLFLPCGGGYHAVDRLETDERSEDCAHIISIEGEDEWGGLPQGREARGRGEKGGRRGARWSLVRHSSLTSRLAACVSNVLVKVTGGADQERGEEEGSSERQRQVGGTIAPSGGGDGILQYVTHQISGLLLSPKFFALLL</sequence>
<dbReference type="Proteomes" id="UP000221165">
    <property type="component" value="Unassembled WGS sequence"/>
</dbReference>
<feature type="compositionally biased region" description="Basic and acidic residues" evidence="4">
    <location>
        <begin position="1853"/>
        <end position="1874"/>
    </location>
</feature>
<dbReference type="Pfam" id="PF02383">
    <property type="entry name" value="Syja_N"/>
    <property type="match status" value="1"/>
</dbReference>
<feature type="compositionally biased region" description="Polar residues" evidence="4">
    <location>
        <begin position="90"/>
        <end position="101"/>
    </location>
</feature>
<feature type="region of interest" description="Disordered" evidence="4">
    <location>
        <begin position="540"/>
        <end position="577"/>
    </location>
</feature>
<feature type="compositionally biased region" description="Low complexity" evidence="4">
    <location>
        <begin position="1152"/>
        <end position="1162"/>
    </location>
</feature>
<accession>A0A2C6KSA7</accession>
<proteinExistence type="predicted"/>
<evidence type="ECO:0000256" key="2">
    <source>
        <dbReference type="ARBA" id="ARBA00022801"/>
    </source>
</evidence>
<evidence type="ECO:0000256" key="3">
    <source>
        <dbReference type="ARBA" id="ARBA00023136"/>
    </source>
</evidence>
<feature type="region of interest" description="Disordered" evidence="4">
    <location>
        <begin position="439"/>
        <end position="507"/>
    </location>
</feature>
<feature type="compositionally biased region" description="Basic and acidic residues" evidence="4">
    <location>
        <begin position="1163"/>
        <end position="1174"/>
    </location>
</feature>
<feature type="compositionally biased region" description="Basic and acidic residues" evidence="4">
    <location>
        <begin position="2038"/>
        <end position="2051"/>
    </location>
</feature>
<feature type="region of interest" description="Disordered" evidence="4">
    <location>
        <begin position="2461"/>
        <end position="2485"/>
    </location>
</feature>
<keyword evidence="3" id="KW-0472">Membrane</keyword>
<dbReference type="RefSeq" id="XP_067924926.1">
    <property type="nucleotide sequence ID" value="XM_068063095.1"/>
</dbReference>
<feature type="compositionally biased region" description="Low complexity" evidence="4">
    <location>
        <begin position="541"/>
        <end position="550"/>
    </location>
</feature>
<feature type="compositionally biased region" description="Polar residues" evidence="4">
    <location>
        <begin position="1520"/>
        <end position="1531"/>
    </location>
</feature>
<feature type="compositionally biased region" description="Low complexity" evidence="4">
    <location>
        <begin position="2092"/>
        <end position="2106"/>
    </location>
</feature>
<feature type="region of interest" description="Disordered" evidence="4">
    <location>
        <begin position="1352"/>
        <end position="1398"/>
    </location>
</feature>
<evidence type="ECO:0000256" key="4">
    <source>
        <dbReference type="SAM" id="MobiDB-lite"/>
    </source>
</evidence>
<dbReference type="PANTHER" id="PTHR45738">
    <property type="entry name" value="POLYPHOSPHOINOSITIDE PHOSPHATASE"/>
    <property type="match status" value="1"/>
</dbReference>
<feature type="compositionally biased region" description="Low complexity" evidence="4">
    <location>
        <begin position="295"/>
        <end position="309"/>
    </location>
</feature>
<feature type="region of interest" description="Disordered" evidence="4">
    <location>
        <begin position="1412"/>
        <end position="1559"/>
    </location>
</feature>
<dbReference type="EMBL" id="MIGC01001232">
    <property type="protein sequence ID" value="PHJ23250.1"/>
    <property type="molecule type" value="Genomic_DNA"/>
</dbReference>
<dbReference type="InterPro" id="IPR043573">
    <property type="entry name" value="Fig4-like"/>
</dbReference>
<feature type="compositionally biased region" description="Polar residues" evidence="4">
    <location>
        <begin position="2361"/>
        <end position="2371"/>
    </location>
</feature>
<feature type="compositionally biased region" description="Low complexity" evidence="4">
    <location>
        <begin position="1790"/>
        <end position="1804"/>
    </location>
</feature>
<feature type="domain" description="SAC" evidence="5">
    <location>
        <begin position="1220"/>
        <end position="1922"/>
    </location>
</feature>
<protein>
    <recommendedName>
        <fullName evidence="5">SAC domain-containing protein</fullName>
    </recommendedName>
</protein>
<feature type="compositionally biased region" description="Low complexity" evidence="4">
    <location>
        <begin position="167"/>
        <end position="187"/>
    </location>
</feature>
<dbReference type="GO" id="GO:0043813">
    <property type="term" value="F:phosphatidylinositol-3,5-bisphosphate 5-phosphatase activity"/>
    <property type="evidence" value="ECO:0007669"/>
    <property type="project" value="InterPro"/>
</dbReference>
<evidence type="ECO:0000313" key="6">
    <source>
        <dbReference type="EMBL" id="PHJ23250.1"/>
    </source>
</evidence>
<keyword evidence="7" id="KW-1185">Reference proteome</keyword>
<feature type="compositionally biased region" description="Polar residues" evidence="4">
    <location>
        <begin position="1964"/>
        <end position="1980"/>
    </location>
</feature>
<comment type="caution">
    <text evidence="6">The sequence shown here is derived from an EMBL/GenBank/DDBJ whole genome shotgun (WGS) entry which is preliminary data.</text>
</comment>
<feature type="compositionally biased region" description="Low complexity" evidence="4">
    <location>
        <begin position="445"/>
        <end position="459"/>
    </location>
</feature>
<keyword evidence="2" id="KW-0378">Hydrolase</keyword>
<feature type="compositionally biased region" description="Basic and acidic residues" evidence="4">
    <location>
        <begin position="1546"/>
        <end position="1559"/>
    </location>
</feature>
<gene>
    <name evidence="6" type="ORF">CSUI_002896</name>
</gene>
<dbReference type="PROSITE" id="PS50275">
    <property type="entry name" value="SAC"/>
    <property type="match status" value="1"/>
</dbReference>
<feature type="compositionally biased region" description="Basic and acidic residues" evidence="4">
    <location>
        <begin position="1811"/>
        <end position="1823"/>
    </location>
</feature>